<evidence type="ECO:0000313" key="1">
    <source>
        <dbReference type="EMBL" id="GIX64623.1"/>
    </source>
</evidence>
<proteinExistence type="predicted"/>
<dbReference type="AlphaFoldDB" id="A0AAV4LY27"/>
<reference evidence="1 2" key="1">
    <citation type="submission" date="2021-06" db="EMBL/GenBank/DDBJ databases">
        <title>Genome sequence of Babesia caballi.</title>
        <authorList>
            <person name="Yamagishi J."/>
            <person name="Kidaka T."/>
            <person name="Ochi A."/>
        </authorList>
    </citation>
    <scope>NUCLEOTIDE SEQUENCE [LARGE SCALE GENOMIC DNA]</scope>
    <source>
        <strain evidence="1">USDA-D6B2</strain>
    </source>
</reference>
<dbReference type="Proteomes" id="UP001497744">
    <property type="component" value="Unassembled WGS sequence"/>
</dbReference>
<organism evidence="1 2">
    <name type="scientific">Babesia caballi</name>
    <dbReference type="NCBI Taxonomy" id="5871"/>
    <lineage>
        <taxon>Eukaryota</taxon>
        <taxon>Sar</taxon>
        <taxon>Alveolata</taxon>
        <taxon>Apicomplexa</taxon>
        <taxon>Aconoidasida</taxon>
        <taxon>Piroplasmida</taxon>
        <taxon>Babesiidae</taxon>
        <taxon>Babesia</taxon>
    </lineage>
</organism>
<accession>A0AAV4LY27</accession>
<comment type="caution">
    <text evidence="1">The sequence shown here is derived from an EMBL/GenBank/DDBJ whole genome shotgun (WGS) entry which is preliminary data.</text>
</comment>
<name>A0AAV4LY27_BABCB</name>
<sequence length="429" mass="46863">MVHLRSRVIYHRVTTTTRTLVPLLLRLHLRLLQLRHALRQRVGLGVVLEVVTHRLQQLVQVLGQRRLQVSRMQLPSLRTSPAEPWKQHKQRLTTVLGPPSDGDRVQHGEDDQLKVGNARVVHDFLLRAPGALDLGVDLRLGILHEDGGVGDRLGHFAALVRERGHHVVRHDDGPGAHALQLAVLARQHVDLALVEAQLADVRPDVEDVGALHRRVEQGGGGPVVALRAPQRLAAALEARDVEGAADVHDQPPVEVRVLVDLLAGPQELHRVHVHAGRPPHVLEVLADEPDVGHVPAELVVEHGEPVGDPHDAADAHLLELVDLVGLAEALRDVHAAGGLESIVAYRDVVLPLEECLQLLDLDALDGQLLAAFNGFPHRNSRLRQRVREVRVQALPDGVSGCAGAWEEGEARAGFVAVFRAVELESAVQR</sequence>
<gene>
    <name evidence="1" type="ORF">BcabD6B2_40580</name>
</gene>
<evidence type="ECO:0000313" key="2">
    <source>
        <dbReference type="Proteomes" id="UP001497744"/>
    </source>
</evidence>
<protein>
    <submittedName>
        <fullName evidence="1">Response regulator</fullName>
    </submittedName>
</protein>
<dbReference type="EMBL" id="BPLF01000003">
    <property type="protein sequence ID" value="GIX64623.1"/>
    <property type="molecule type" value="Genomic_DNA"/>
</dbReference>
<keyword evidence="2" id="KW-1185">Reference proteome</keyword>
<dbReference type="GeneID" id="94196104"/>
<dbReference type="RefSeq" id="XP_067716692.1">
    <property type="nucleotide sequence ID" value="XM_067860591.1"/>
</dbReference>